<accession>A0ABS0HA96</accession>
<dbReference type="EMBL" id="JADPUN010000427">
    <property type="protein sequence ID" value="MBF9135408.1"/>
    <property type="molecule type" value="Genomic_DNA"/>
</dbReference>
<name>A0ABS0HA96_9ACTN</name>
<reference evidence="3 4" key="1">
    <citation type="submission" date="2020-11" db="EMBL/GenBank/DDBJ databases">
        <title>A novel isolate from a Black sea contaminated sediment with potential to produce alkanes: Plantactinospora alkalitolerans sp. nov.</title>
        <authorList>
            <person name="Carro L."/>
            <person name="Veyisoglu A."/>
            <person name="Guven K."/>
            <person name="Schumann P."/>
            <person name="Klenk H.-P."/>
            <person name="Sahin N."/>
        </authorList>
    </citation>
    <scope>NUCLEOTIDE SEQUENCE [LARGE SCALE GENOMIC DNA]</scope>
    <source>
        <strain evidence="3 4">S1510</strain>
    </source>
</reference>
<proteinExistence type="predicted"/>
<keyword evidence="4" id="KW-1185">Reference proteome</keyword>
<evidence type="ECO:0000256" key="2">
    <source>
        <dbReference type="SAM" id="Phobius"/>
    </source>
</evidence>
<sequence length="363" mass="38621">MTERIRSLLDAAVEDTRPRVVDPVSAVLRRGRASRRHRLAGAGASGVVAVALLATGGLVVANRGGGETTGANPSASASAPPTLPSEPNSRQTVAATVTDEEVRANGLILTVPDGWRVVSGQRVTDCEVAPRSVLVNVVWMRNERCHGRADIIRLHSWFPPHYGLSEKPSSKVFSEGVSELVLPGGQPAWLSDNDILNFERFQRSASFNLAVPWAGTLLEIQVPLKDLDFVLGSIRSEPVVPGRLVLPETPPRVTVGQRGRDRIDSTDAAAIAQVLERLRGLDQVVQTDELPCASAQPLTPGRKLAAKDMATVTLHYPSGFAQAVVAISSTDECAFATSSMGGRVRLPAGFLAEIRALLTDGEG</sequence>
<evidence type="ECO:0000256" key="1">
    <source>
        <dbReference type="SAM" id="MobiDB-lite"/>
    </source>
</evidence>
<feature type="compositionally biased region" description="Low complexity" evidence="1">
    <location>
        <begin position="71"/>
        <end position="80"/>
    </location>
</feature>
<keyword evidence="2" id="KW-0472">Membrane</keyword>
<keyword evidence="2" id="KW-1133">Transmembrane helix</keyword>
<dbReference type="RefSeq" id="WP_196206869.1">
    <property type="nucleotide sequence ID" value="NZ_JADPUN010000427.1"/>
</dbReference>
<keyword evidence="2" id="KW-0812">Transmembrane</keyword>
<organism evidence="3 4">
    <name type="scientific">Plantactinospora alkalitolerans</name>
    <dbReference type="NCBI Taxonomy" id="2789879"/>
    <lineage>
        <taxon>Bacteria</taxon>
        <taxon>Bacillati</taxon>
        <taxon>Actinomycetota</taxon>
        <taxon>Actinomycetes</taxon>
        <taxon>Micromonosporales</taxon>
        <taxon>Micromonosporaceae</taxon>
        <taxon>Plantactinospora</taxon>
    </lineage>
</organism>
<protein>
    <recommendedName>
        <fullName evidence="5">DUF4340 domain-containing protein</fullName>
    </recommendedName>
</protein>
<feature type="region of interest" description="Disordered" evidence="1">
    <location>
        <begin position="64"/>
        <end position="91"/>
    </location>
</feature>
<evidence type="ECO:0000313" key="3">
    <source>
        <dbReference type="EMBL" id="MBF9135408.1"/>
    </source>
</evidence>
<comment type="caution">
    <text evidence="3">The sequence shown here is derived from an EMBL/GenBank/DDBJ whole genome shotgun (WGS) entry which is preliminary data.</text>
</comment>
<feature type="transmembrane region" description="Helical" evidence="2">
    <location>
        <begin position="39"/>
        <end position="61"/>
    </location>
</feature>
<evidence type="ECO:0000313" key="4">
    <source>
        <dbReference type="Proteomes" id="UP000638560"/>
    </source>
</evidence>
<evidence type="ECO:0008006" key="5">
    <source>
        <dbReference type="Google" id="ProtNLM"/>
    </source>
</evidence>
<dbReference type="Proteomes" id="UP000638560">
    <property type="component" value="Unassembled WGS sequence"/>
</dbReference>
<gene>
    <name evidence="3" type="ORF">I0C86_41900</name>
</gene>